<organism evidence="2 3">
    <name type="scientific">Astyanax mexicanus</name>
    <name type="common">Blind cave fish</name>
    <name type="synonym">Astyanax fasciatus mexicanus</name>
    <dbReference type="NCBI Taxonomy" id="7994"/>
    <lineage>
        <taxon>Eukaryota</taxon>
        <taxon>Metazoa</taxon>
        <taxon>Chordata</taxon>
        <taxon>Craniata</taxon>
        <taxon>Vertebrata</taxon>
        <taxon>Euteleostomi</taxon>
        <taxon>Actinopterygii</taxon>
        <taxon>Neopterygii</taxon>
        <taxon>Teleostei</taxon>
        <taxon>Ostariophysi</taxon>
        <taxon>Characiformes</taxon>
        <taxon>Characoidei</taxon>
        <taxon>Acestrorhamphidae</taxon>
        <taxon>Acestrorhamphinae</taxon>
        <taxon>Astyanax</taxon>
    </lineage>
</organism>
<keyword evidence="3" id="KW-1185">Reference proteome</keyword>
<dbReference type="InParanoid" id="A0A3B1J5S7"/>
<dbReference type="Ensembl" id="ENSAMXT00000056469.1">
    <property type="protein sequence ID" value="ENSAMXP00000037251.1"/>
    <property type="gene ID" value="ENSAMXG00000031915.1"/>
</dbReference>
<reference evidence="3" key="1">
    <citation type="submission" date="2013-03" db="EMBL/GenBank/DDBJ databases">
        <authorList>
            <person name="Jeffery W."/>
            <person name="Warren W."/>
            <person name="Wilson R.K."/>
        </authorList>
    </citation>
    <scope>NUCLEOTIDE SEQUENCE</scope>
    <source>
        <strain evidence="3">female</strain>
    </source>
</reference>
<name>A0A3B1J5S7_ASTMX</name>
<dbReference type="AlphaFoldDB" id="A0A3B1J5S7"/>
<dbReference type="Bgee" id="ENSAMXG00000031915">
    <property type="expression patterns" value="Expressed in embryo"/>
</dbReference>
<proteinExistence type="predicted"/>
<reference evidence="2" key="3">
    <citation type="submission" date="2025-08" db="UniProtKB">
        <authorList>
            <consortium name="Ensembl"/>
        </authorList>
    </citation>
    <scope>IDENTIFICATION</scope>
</reference>
<feature type="region of interest" description="Disordered" evidence="1">
    <location>
        <begin position="77"/>
        <end position="112"/>
    </location>
</feature>
<reference evidence="2" key="4">
    <citation type="submission" date="2025-09" db="UniProtKB">
        <authorList>
            <consortium name="Ensembl"/>
        </authorList>
    </citation>
    <scope>IDENTIFICATION</scope>
</reference>
<accession>A0A3B1J5S7</accession>
<reference evidence="3" key="2">
    <citation type="journal article" date="2014" name="Nat. Commun.">
        <title>The cavefish genome reveals candidate genes for eye loss.</title>
        <authorList>
            <person name="McGaugh S.E."/>
            <person name="Gross J.B."/>
            <person name="Aken B."/>
            <person name="Blin M."/>
            <person name="Borowsky R."/>
            <person name="Chalopin D."/>
            <person name="Hinaux H."/>
            <person name="Jeffery W.R."/>
            <person name="Keene A."/>
            <person name="Ma L."/>
            <person name="Minx P."/>
            <person name="Murphy D."/>
            <person name="O'Quin K.E."/>
            <person name="Retaux S."/>
            <person name="Rohner N."/>
            <person name="Searle S.M."/>
            <person name="Stahl B.A."/>
            <person name="Tabin C."/>
            <person name="Volff J.N."/>
            <person name="Yoshizawa M."/>
            <person name="Warren W.C."/>
        </authorList>
    </citation>
    <scope>NUCLEOTIDE SEQUENCE [LARGE SCALE GENOMIC DNA]</scope>
    <source>
        <strain evidence="3">female</strain>
    </source>
</reference>
<evidence type="ECO:0000313" key="3">
    <source>
        <dbReference type="Proteomes" id="UP000018467"/>
    </source>
</evidence>
<dbReference type="Proteomes" id="UP000018467">
    <property type="component" value="Unassembled WGS sequence"/>
</dbReference>
<evidence type="ECO:0000256" key="1">
    <source>
        <dbReference type="SAM" id="MobiDB-lite"/>
    </source>
</evidence>
<evidence type="ECO:0000313" key="2">
    <source>
        <dbReference type="Ensembl" id="ENSAMXP00000037251.1"/>
    </source>
</evidence>
<sequence length="147" mass="16411">PVPASGGPASRGQPQNYALDENQLFFLFFFEMESCSIAQAGVQCLLSSWDYRLETGFHHTWPGFGLKLLTPYAIHPPQLPKSTGSTRREPTSTRRSNSFIVKGRGSSESPGPKGGMCWFEKSMFKFNDFVLFSKHSTQKRTGQQARG</sequence>
<protein>
    <submittedName>
        <fullName evidence="2">Uncharacterized protein</fullName>
    </submittedName>
</protein>